<dbReference type="PANTHER" id="PTHR10730:SF7">
    <property type="entry name" value="MULTIFUNCTIONAL PROCOLLAGEN LYSINE HYDROXYLASE AND GLYCOSYLTRANSFERASE LH3"/>
    <property type="match status" value="1"/>
</dbReference>
<name>A0A8C7WSK9_9TELE</name>
<keyword evidence="4" id="KW-1185">Reference proteome</keyword>
<dbReference type="GO" id="GO:0005783">
    <property type="term" value="C:endoplasmic reticulum"/>
    <property type="evidence" value="ECO:0007669"/>
    <property type="project" value="TreeGrafter"/>
</dbReference>
<dbReference type="AlphaFoldDB" id="A0A8C7WSK9"/>
<feature type="domain" description="PLOD1-3-like GT" evidence="2">
    <location>
        <begin position="55"/>
        <end position="222"/>
    </location>
</feature>
<dbReference type="InterPro" id="IPR057589">
    <property type="entry name" value="GT_PLOD"/>
</dbReference>
<evidence type="ECO:0000313" key="3">
    <source>
        <dbReference type="Ensembl" id="ENSOSIP00000002750.1"/>
    </source>
</evidence>
<dbReference type="PANTHER" id="PTHR10730">
    <property type="entry name" value="PROCOLLAGEN-LYSINE,2-OXOGLUTARATE 5-DIOXYGENASE/GLYCOSYLTRANSFERASE 25 FAMILY MEMBER"/>
    <property type="match status" value="1"/>
</dbReference>
<evidence type="ECO:0000256" key="1">
    <source>
        <dbReference type="SAM" id="SignalP"/>
    </source>
</evidence>
<sequence>LHLSCQFLSCFLQVSWTSVLSFVQLHSPGNVHAHMHAGERWSSRGRTSVSSADGGSVQVLGLGEDWRGGDVARTVGGGQKVRWLKKELLKHSEEAELVIMFVDSYDVVLAAGPGELLAKFSRLGHRVVFSAEGFCWPDQRLASKYPQVHSGKRYLNSGGFIGFAADLSAIVQQWTLKDDDDDQLFYTRIYLDRNQRNKFNITLDHRSQIFQNLNGAIGEMGEGPDCFRIKLTNAVQSTVLQANRSSFTIKVVLKFEKGRARVRNVAYDTLPVVIHGNGPTKVEPGPVLLLSQAGFFWLVSMVMNAGHVITAAAELPGKLRSHGVDLRERLRRL</sequence>
<organism evidence="3 4">
    <name type="scientific">Oryzias sinensis</name>
    <name type="common">Chinese medaka</name>
    <dbReference type="NCBI Taxonomy" id="183150"/>
    <lineage>
        <taxon>Eukaryota</taxon>
        <taxon>Metazoa</taxon>
        <taxon>Chordata</taxon>
        <taxon>Craniata</taxon>
        <taxon>Vertebrata</taxon>
        <taxon>Euteleostomi</taxon>
        <taxon>Actinopterygii</taxon>
        <taxon>Neopterygii</taxon>
        <taxon>Teleostei</taxon>
        <taxon>Neoteleostei</taxon>
        <taxon>Acanthomorphata</taxon>
        <taxon>Ovalentaria</taxon>
        <taxon>Atherinomorphae</taxon>
        <taxon>Beloniformes</taxon>
        <taxon>Adrianichthyidae</taxon>
        <taxon>Oryziinae</taxon>
        <taxon>Oryzias</taxon>
    </lineage>
</organism>
<protein>
    <submittedName>
        <fullName evidence="3">Procollagen-lysine, 2-oxoglutarate 5-dioxygenase 3</fullName>
    </submittedName>
</protein>
<feature type="chain" id="PRO_5034612996" evidence="1">
    <location>
        <begin position="18"/>
        <end position="333"/>
    </location>
</feature>
<dbReference type="GeneTree" id="ENSGT01030000234558"/>
<accession>A0A8C7WSK9</accession>
<evidence type="ECO:0000259" key="2">
    <source>
        <dbReference type="Pfam" id="PF25342"/>
    </source>
</evidence>
<dbReference type="Proteomes" id="UP000694383">
    <property type="component" value="Unplaced"/>
</dbReference>
<dbReference type="InterPro" id="IPR050757">
    <property type="entry name" value="Collagen_mod_GT25"/>
</dbReference>
<dbReference type="GO" id="GO:0008475">
    <property type="term" value="F:procollagen-lysine 5-dioxygenase activity"/>
    <property type="evidence" value="ECO:0007669"/>
    <property type="project" value="TreeGrafter"/>
</dbReference>
<dbReference type="Pfam" id="PF25342">
    <property type="entry name" value="GT_PLOD"/>
    <property type="match status" value="2"/>
</dbReference>
<dbReference type="Ensembl" id="ENSOSIT00000002954.1">
    <property type="protein sequence ID" value="ENSOSIP00000002750.1"/>
    <property type="gene ID" value="ENSOSIG00000001695.1"/>
</dbReference>
<keyword evidence="1" id="KW-0732">Signal</keyword>
<evidence type="ECO:0000313" key="4">
    <source>
        <dbReference type="Proteomes" id="UP000694383"/>
    </source>
</evidence>
<reference evidence="3" key="1">
    <citation type="submission" date="2025-08" db="UniProtKB">
        <authorList>
            <consortium name="Ensembl"/>
        </authorList>
    </citation>
    <scope>IDENTIFICATION</scope>
</reference>
<feature type="signal peptide" evidence="1">
    <location>
        <begin position="1"/>
        <end position="17"/>
    </location>
</feature>
<reference evidence="3" key="2">
    <citation type="submission" date="2025-09" db="UniProtKB">
        <authorList>
            <consortium name="Ensembl"/>
        </authorList>
    </citation>
    <scope>IDENTIFICATION</scope>
</reference>
<dbReference type="GO" id="GO:0033823">
    <property type="term" value="F:procollagen glucosyltransferase activity"/>
    <property type="evidence" value="ECO:0007669"/>
    <property type="project" value="TreeGrafter"/>
</dbReference>
<proteinExistence type="predicted"/>
<feature type="domain" description="PLOD1-3-like GT" evidence="2">
    <location>
        <begin position="236"/>
        <end position="282"/>
    </location>
</feature>